<keyword evidence="2" id="KW-1185">Reference proteome</keyword>
<dbReference type="Proteomes" id="UP000235005">
    <property type="component" value="Unassembled WGS sequence"/>
</dbReference>
<proteinExistence type="predicted"/>
<dbReference type="AlphaFoldDB" id="A0A2N5WX32"/>
<name>A0A2N5WX32_9GAMM</name>
<comment type="caution">
    <text evidence="1">The sequence shown here is derived from an EMBL/GenBank/DDBJ whole genome shotgun (WGS) entry which is preliminary data.</text>
</comment>
<protein>
    <submittedName>
        <fullName evidence="1">Uncharacterized protein</fullName>
    </submittedName>
</protein>
<reference evidence="1 2" key="1">
    <citation type="submission" date="2018-01" db="EMBL/GenBank/DDBJ databases">
        <title>The draft genome sequence of Halioglobus lutimaris HF004.</title>
        <authorList>
            <person name="Du Z.-J."/>
            <person name="Shi M.-J."/>
        </authorList>
    </citation>
    <scope>NUCLEOTIDE SEQUENCE [LARGE SCALE GENOMIC DNA]</scope>
    <source>
        <strain evidence="1 2">HF004</strain>
    </source>
</reference>
<accession>A0A2N5WX32</accession>
<organism evidence="1 2">
    <name type="scientific">Pseudohalioglobus lutimaris</name>
    <dbReference type="NCBI Taxonomy" id="1737061"/>
    <lineage>
        <taxon>Bacteria</taxon>
        <taxon>Pseudomonadati</taxon>
        <taxon>Pseudomonadota</taxon>
        <taxon>Gammaproteobacteria</taxon>
        <taxon>Cellvibrionales</taxon>
        <taxon>Halieaceae</taxon>
        <taxon>Pseudohalioglobus</taxon>
    </lineage>
</organism>
<gene>
    <name evidence="1" type="ORF">C0039_20025</name>
</gene>
<evidence type="ECO:0000313" key="2">
    <source>
        <dbReference type="Proteomes" id="UP000235005"/>
    </source>
</evidence>
<dbReference type="EMBL" id="PKUS01000048">
    <property type="protein sequence ID" value="PLW66790.1"/>
    <property type="molecule type" value="Genomic_DNA"/>
</dbReference>
<sequence length="117" mass="13185">MRRLILRLETFGSKGGYGLDFLTNLRFFEEMSKADRLFTFSLRNTQNIAAKLSFLDDGFQDYVYGLRNTHGFGRQLLAAKITGYIDGTAEMMNERVKASMAHQSSLCEVSSPSGKVQ</sequence>
<evidence type="ECO:0000313" key="1">
    <source>
        <dbReference type="EMBL" id="PLW66790.1"/>
    </source>
</evidence>